<dbReference type="Proteomes" id="UP000671862">
    <property type="component" value="Chromosome"/>
</dbReference>
<reference evidence="1 2" key="1">
    <citation type="submission" date="2021-03" db="EMBL/GenBank/DDBJ databases">
        <title>Thermosipho ferrireducens sp.nov., an anaerobic thermophilic iron-reducing bacterium isolated from a deep-sea hydrothermal sulfide deposits.</title>
        <authorList>
            <person name="Zeng X."/>
            <person name="Chen Y."/>
            <person name="Shao Z."/>
        </authorList>
    </citation>
    <scope>NUCLEOTIDE SEQUENCE [LARGE SCALE GENOMIC DNA]</scope>
    <source>
        <strain evidence="1 2">JL129W03</strain>
    </source>
</reference>
<keyword evidence="2" id="KW-1185">Reference proteome</keyword>
<protein>
    <submittedName>
        <fullName evidence="1">Uncharacterized protein</fullName>
    </submittedName>
</protein>
<name>A0ABX7S6I8_9BACT</name>
<evidence type="ECO:0000313" key="1">
    <source>
        <dbReference type="EMBL" id="QTA38201.1"/>
    </source>
</evidence>
<proteinExistence type="predicted"/>
<accession>A0ABX7S6I8</accession>
<dbReference type="RefSeq" id="WP_207566921.1">
    <property type="nucleotide sequence ID" value="NZ_CP071446.1"/>
</dbReference>
<dbReference type="EMBL" id="CP071446">
    <property type="protein sequence ID" value="QTA38201.1"/>
    <property type="molecule type" value="Genomic_DNA"/>
</dbReference>
<evidence type="ECO:0000313" key="2">
    <source>
        <dbReference type="Proteomes" id="UP000671862"/>
    </source>
</evidence>
<sequence length="94" mass="9944">MVRAYALTANDGTGRIHDGYYNKEIAGKIDEINTKSWQADRKVVQSSLFQIGLAGIIAVAGGSPSTLAGKFIVGVGSGAASITRVCFKNRKEKV</sequence>
<organism evidence="1 2">
    <name type="scientific">Thermosipho ferrireducens</name>
    <dbReference type="NCBI Taxonomy" id="2571116"/>
    <lineage>
        <taxon>Bacteria</taxon>
        <taxon>Thermotogati</taxon>
        <taxon>Thermotogota</taxon>
        <taxon>Thermotogae</taxon>
        <taxon>Thermotogales</taxon>
        <taxon>Fervidobacteriaceae</taxon>
        <taxon>Thermosipho</taxon>
    </lineage>
</organism>
<gene>
    <name evidence="1" type="ORF">JYK00_01275</name>
</gene>